<feature type="compositionally biased region" description="Polar residues" evidence="1">
    <location>
        <begin position="109"/>
        <end position="121"/>
    </location>
</feature>
<comment type="caution">
    <text evidence="2">The sequence shown here is derived from an EMBL/GenBank/DDBJ whole genome shotgun (WGS) entry which is preliminary data.</text>
</comment>
<keyword evidence="3" id="KW-1185">Reference proteome</keyword>
<organism evidence="2 3">
    <name type="scientific">Ridgeia piscesae</name>
    <name type="common">Tubeworm</name>
    <dbReference type="NCBI Taxonomy" id="27915"/>
    <lineage>
        <taxon>Eukaryota</taxon>
        <taxon>Metazoa</taxon>
        <taxon>Spiralia</taxon>
        <taxon>Lophotrochozoa</taxon>
        <taxon>Annelida</taxon>
        <taxon>Polychaeta</taxon>
        <taxon>Sedentaria</taxon>
        <taxon>Canalipalpata</taxon>
        <taxon>Sabellida</taxon>
        <taxon>Siboglinidae</taxon>
        <taxon>Ridgeia</taxon>
    </lineage>
</organism>
<reference evidence="2" key="1">
    <citation type="journal article" date="2023" name="Mol. Biol. Evol.">
        <title>Third-Generation Sequencing Reveals the Adaptive Role of the Epigenome in Three Deep-Sea Polychaetes.</title>
        <authorList>
            <person name="Perez M."/>
            <person name="Aroh O."/>
            <person name="Sun Y."/>
            <person name="Lan Y."/>
            <person name="Juniper S.K."/>
            <person name="Young C.R."/>
            <person name="Angers B."/>
            <person name="Qian P.Y."/>
        </authorList>
    </citation>
    <scope>NUCLEOTIDE SEQUENCE</scope>
    <source>
        <strain evidence="2">R07B-5</strain>
    </source>
</reference>
<feature type="compositionally biased region" description="Basic and acidic residues" evidence="1">
    <location>
        <begin position="67"/>
        <end position="79"/>
    </location>
</feature>
<protein>
    <submittedName>
        <fullName evidence="2">Uncharacterized protein</fullName>
    </submittedName>
</protein>
<evidence type="ECO:0000313" key="2">
    <source>
        <dbReference type="EMBL" id="KAK2184244.1"/>
    </source>
</evidence>
<feature type="region of interest" description="Disordered" evidence="1">
    <location>
        <begin position="1"/>
        <end position="22"/>
    </location>
</feature>
<proteinExistence type="predicted"/>
<sequence>MDKKLLDVPFSGKKLGRRRHSSAVQPLNPIIHISHPNVPLSQDDGALLKSSAATRMAATTVPPRPTPPDHQKLAQRRESSFVGGKVAQLAIPGTTRSGARSPGSRRHSVASTTTRDLSMSLSPGGPLNIDYLSMPRTPAWHPVSPGSSSMRSNWSELACLDRKDSIGSYYSDDGASV</sequence>
<gene>
    <name evidence="2" type="ORF">NP493_275g03002</name>
</gene>
<dbReference type="Proteomes" id="UP001209878">
    <property type="component" value="Unassembled WGS sequence"/>
</dbReference>
<feature type="region of interest" description="Disordered" evidence="1">
    <location>
        <begin position="58"/>
        <end position="122"/>
    </location>
</feature>
<accession>A0AAD9NXE1</accession>
<name>A0AAD9NXE1_RIDPI</name>
<dbReference type="AlphaFoldDB" id="A0AAD9NXE1"/>
<evidence type="ECO:0000256" key="1">
    <source>
        <dbReference type="SAM" id="MobiDB-lite"/>
    </source>
</evidence>
<evidence type="ECO:0000313" key="3">
    <source>
        <dbReference type="Proteomes" id="UP001209878"/>
    </source>
</evidence>
<dbReference type="EMBL" id="JAODUO010000275">
    <property type="protein sequence ID" value="KAK2184244.1"/>
    <property type="molecule type" value="Genomic_DNA"/>
</dbReference>